<name>A0A1H3YM45_9BACT</name>
<dbReference type="EMBL" id="FNQY01000008">
    <property type="protein sequence ID" value="SEA12064.1"/>
    <property type="molecule type" value="Genomic_DNA"/>
</dbReference>
<dbReference type="AlphaFoldDB" id="A0A1H3YM45"/>
<evidence type="ECO:0000313" key="2">
    <source>
        <dbReference type="EMBL" id="SEA12064.1"/>
    </source>
</evidence>
<organism evidence="2 3">
    <name type="scientific">Arachidicoccus rhizosphaerae</name>
    <dbReference type="NCBI Taxonomy" id="551991"/>
    <lineage>
        <taxon>Bacteria</taxon>
        <taxon>Pseudomonadati</taxon>
        <taxon>Bacteroidota</taxon>
        <taxon>Chitinophagia</taxon>
        <taxon>Chitinophagales</taxon>
        <taxon>Chitinophagaceae</taxon>
        <taxon>Arachidicoccus</taxon>
    </lineage>
</organism>
<gene>
    <name evidence="2" type="ORF">SAMN05192529_108142</name>
</gene>
<feature type="signal peptide" evidence="1">
    <location>
        <begin position="1"/>
        <end position="20"/>
    </location>
</feature>
<accession>A0A1H3YM45</accession>
<proteinExistence type="predicted"/>
<dbReference type="STRING" id="551991.SAMN05192529_108142"/>
<dbReference type="RefSeq" id="WP_091396775.1">
    <property type="nucleotide sequence ID" value="NZ_FNQY01000008.1"/>
</dbReference>
<dbReference type="OrthoDB" id="675330at2"/>
<dbReference type="Proteomes" id="UP000199041">
    <property type="component" value="Unassembled WGS sequence"/>
</dbReference>
<keyword evidence="3" id="KW-1185">Reference proteome</keyword>
<keyword evidence="1" id="KW-0732">Signal</keyword>
<reference evidence="2 3" key="1">
    <citation type="submission" date="2016-10" db="EMBL/GenBank/DDBJ databases">
        <authorList>
            <person name="de Groot N.N."/>
        </authorList>
    </citation>
    <scope>NUCLEOTIDE SEQUENCE [LARGE SCALE GENOMIC DNA]</scope>
    <source>
        <strain evidence="2 3">Vu-144</strain>
    </source>
</reference>
<sequence>MKKIIFFLGILFFHSYICLAQTNGSRNGDKVEKVKIAFFTQQLNLTASESKEFWPVYNSYFLKLKNAWHSNIGNRPAFDEKASALKDQYRDNFVHILHSHERAEDVFKAEKAYRKMLKEELKNRKQQPPAKTKN</sequence>
<feature type="chain" id="PRO_5011467730" evidence="1">
    <location>
        <begin position="21"/>
        <end position="134"/>
    </location>
</feature>
<evidence type="ECO:0000256" key="1">
    <source>
        <dbReference type="SAM" id="SignalP"/>
    </source>
</evidence>
<protein>
    <submittedName>
        <fullName evidence="2">Uncharacterized protein</fullName>
    </submittedName>
</protein>
<evidence type="ECO:0000313" key="3">
    <source>
        <dbReference type="Proteomes" id="UP000199041"/>
    </source>
</evidence>